<evidence type="ECO:0000256" key="3">
    <source>
        <dbReference type="ARBA" id="ARBA00022692"/>
    </source>
</evidence>
<dbReference type="GeneID" id="27686074"/>
<dbReference type="OrthoDB" id="18574at2759"/>
<organism evidence="10 11">
    <name type="scientific">Spizellomyces punctatus (strain DAOM BR117)</name>
    <dbReference type="NCBI Taxonomy" id="645134"/>
    <lineage>
        <taxon>Eukaryota</taxon>
        <taxon>Fungi</taxon>
        <taxon>Fungi incertae sedis</taxon>
        <taxon>Chytridiomycota</taxon>
        <taxon>Chytridiomycota incertae sedis</taxon>
        <taxon>Chytridiomycetes</taxon>
        <taxon>Spizellomycetales</taxon>
        <taxon>Spizellomycetaceae</taxon>
        <taxon>Spizellomyces</taxon>
    </lineage>
</organism>
<dbReference type="Pfam" id="PF00153">
    <property type="entry name" value="Mito_carr"/>
    <property type="match status" value="3"/>
</dbReference>
<evidence type="ECO:0000256" key="9">
    <source>
        <dbReference type="RuleBase" id="RU000488"/>
    </source>
</evidence>
<dbReference type="EMBL" id="KQ257453">
    <property type="protein sequence ID" value="KND01987.1"/>
    <property type="molecule type" value="Genomic_DNA"/>
</dbReference>
<proteinExistence type="inferred from homology"/>
<comment type="subcellular location">
    <subcellularLocation>
        <location evidence="1">Mitochondrion membrane</location>
        <topology evidence="1">Multi-pass membrane protein</topology>
    </subcellularLocation>
</comment>
<dbReference type="RefSeq" id="XP_016610026.1">
    <property type="nucleotide sequence ID" value="XM_016750780.1"/>
</dbReference>
<dbReference type="SUPFAM" id="SSF103506">
    <property type="entry name" value="Mitochondrial carrier"/>
    <property type="match status" value="1"/>
</dbReference>
<evidence type="ECO:0000313" key="10">
    <source>
        <dbReference type="EMBL" id="KND01987.1"/>
    </source>
</evidence>
<evidence type="ECO:0000256" key="1">
    <source>
        <dbReference type="ARBA" id="ARBA00004225"/>
    </source>
</evidence>
<dbReference type="InterPro" id="IPR023395">
    <property type="entry name" value="MCP_dom_sf"/>
</dbReference>
<dbReference type="PRINTS" id="PR00926">
    <property type="entry name" value="MITOCARRIER"/>
</dbReference>
<keyword evidence="4" id="KW-0677">Repeat</keyword>
<feature type="repeat" description="Solcar" evidence="8">
    <location>
        <begin position="14"/>
        <end position="114"/>
    </location>
</feature>
<feature type="repeat" description="Solcar" evidence="8">
    <location>
        <begin position="219"/>
        <end position="315"/>
    </location>
</feature>
<evidence type="ECO:0000256" key="6">
    <source>
        <dbReference type="ARBA" id="ARBA00023128"/>
    </source>
</evidence>
<dbReference type="VEuPathDB" id="FungiDB:SPPG_02493"/>
<protein>
    <recommendedName>
        <fullName evidence="12">Mitochondrial thiamine pyrophosphate carrier 1</fullName>
    </recommendedName>
</protein>
<dbReference type="GO" id="GO:0055085">
    <property type="term" value="P:transmembrane transport"/>
    <property type="evidence" value="ECO:0007669"/>
    <property type="project" value="InterPro"/>
</dbReference>
<keyword evidence="7 8" id="KW-0472">Membrane</keyword>
<dbReference type="STRING" id="645134.A0A0L0HLJ3"/>
<dbReference type="InterPro" id="IPR002067">
    <property type="entry name" value="MCP"/>
</dbReference>
<evidence type="ECO:0000256" key="8">
    <source>
        <dbReference type="PROSITE-ProRule" id="PRU00282"/>
    </source>
</evidence>
<sequence>MSPATAAEPKKRSLAPWQNAVSGATAGVISRFVIAPLDVIKIRFQLQTEELRLSRIRGGEVPAQVKYRGLAQSFTRIIREEGLRGLWKGNLSAEYLYLGYGAAQFYAYPEYERLLNRTTQYLNFKLPTEIVASLAGALAGCTATVATYPFDLLRTRFAVQGQHGPYSGLVDAIRQIAGKEGLPGFYRGVWPSMLQMMPQTGIVFASFSFFKKHLDGLKAGGMKDFISGGLAGMVGKAAVMPFDVVRKRLQVQGPERNSYVVGDVPRYPKGFLRCCRQIARYEGILALYKGLLPSLLKSGPSAAVTFLVVGACQKAFAAVDGVERQ</sequence>
<evidence type="ECO:0000256" key="2">
    <source>
        <dbReference type="ARBA" id="ARBA00022448"/>
    </source>
</evidence>
<dbReference type="PANTHER" id="PTHR24089">
    <property type="entry name" value="SOLUTE CARRIER FAMILY 25"/>
    <property type="match status" value="1"/>
</dbReference>
<dbReference type="GO" id="GO:0031966">
    <property type="term" value="C:mitochondrial membrane"/>
    <property type="evidence" value="ECO:0007669"/>
    <property type="project" value="UniProtKB-SubCell"/>
</dbReference>
<evidence type="ECO:0000256" key="5">
    <source>
        <dbReference type="ARBA" id="ARBA00022989"/>
    </source>
</evidence>
<dbReference type="FunCoup" id="A0A0L0HLJ3">
    <property type="interactions" value="6"/>
</dbReference>
<evidence type="ECO:0000256" key="7">
    <source>
        <dbReference type="ARBA" id="ARBA00023136"/>
    </source>
</evidence>
<name>A0A0L0HLJ3_SPIPD</name>
<keyword evidence="3 8" id="KW-0812">Transmembrane</keyword>
<accession>A0A0L0HLJ3</accession>
<evidence type="ECO:0008006" key="12">
    <source>
        <dbReference type="Google" id="ProtNLM"/>
    </source>
</evidence>
<dbReference type="Gene3D" id="1.50.40.10">
    <property type="entry name" value="Mitochondrial carrier domain"/>
    <property type="match status" value="1"/>
</dbReference>
<dbReference type="PROSITE" id="PS50920">
    <property type="entry name" value="SOLCAR"/>
    <property type="match status" value="3"/>
</dbReference>
<feature type="repeat" description="Solcar" evidence="8">
    <location>
        <begin position="127"/>
        <end position="213"/>
    </location>
</feature>
<keyword evidence="5" id="KW-1133">Transmembrane helix</keyword>
<keyword evidence="2 9" id="KW-0813">Transport</keyword>
<keyword evidence="6" id="KW-0496">Mitochondrion</keyword>
<dbReference type="AlphaFoldDB" id="A0A0L0HLJ3"/>
<evidence type="ECO:0000256" key="4">
    <source>
        <dbReference type="ARBA" id="ARBA00022737"/>
    </source>
</evidence>
<gene>
    <name evidence="10" type="ORF">SPPG_02493</name>
</gene>
<dbReference type="InParanoid" id="A0A0L0HLJ3"/>
<keyword evidence="11" id="KW-1185">Reference proteome</keyword>
<evidence type="ECO:0000313" key="11">
    <source>
        <dbReference type="Proteomes" id="UP000053201"/>
    </source>
</evidence>
<comment type="similarity">
    <text evidence="9">Belongs to the mitochondrial carrier (TC 2.A.29) family.</text>
</comment>
<dbReference type="eggNOG" id="KOG0752">
    <property type="taxonomic scope" value="Eukaryota"/>
</dbReference>
<dbReference type="InterPro" id="IPR018108">
    <property type="entry name" value="MCP_transmembrane"/>
</dbReference>
<dbReference type="OMA" id="MYVCYGA"/>
<reference evidence="10 11" key="1">
    <citation type="submission" date="2009-08" db="EMBL/GenBank/DDBJ databases">
        <title>The Genome Sequence of Spizellomyces punctatus strain DAOM BR117.</title>
        <authorList>
            <consortium name="The Broad Institute Genome Sequencing Platform"/>
            <person name="Russ C."/>
            <person name="Cuomo C."/>
            <person name="Shea T."/>
            <person name="Young S.K."/>
            <person name="Zeng Q."/>
            <person name="Koehrsen M."/>
            <person name="Haas B."/>
            <person name="Borodovsky M."/>
            <person name="Guigo R."/>
            <person name="Alvarado L."/>
            <person name="Berlin A."/>
            <person name="Bochicchio J."/>
            <person name="Borenstein D."/>
            <person name="Chapman S."/>
            <person name="Chen Z."/>
            <person name="Engels R."/>
            <person name="Freedman E."/>
            <person name="Gellesch M."/>
            <person name="Goldberg J."/>
            <person name="Griggs A."/>
            <person name="Gujja S."/>
            <person name="Heiman D."/>
            <person name="Hepburn T."/>
            <person name="Howarth C."/>
            <person name="Jen D."/>
            <person name="Larson L."/>
            <person name="Lewis B."/>
            <person name="Mehta T."/>
            <person name="Park D."/>
            <person name="Pearson M."/>
            <person name="Roberts A."/>
            <person name="Saif S."/>
            <person name="Shenoy N."/>
            <person name="Sisk P."/>
            <person name="Stolte C."/>
            <person name="Sykes S."/>
            <person name="Thomson T."/>
            <person name="Walk T."/>
            <person name="White J."/>
            <person name="Yandava C."/>
            <person name="Burger G."/>
            <person name="Gray M.W."/>
            <person name="Holland P.W.H."/>
            <person name="King N."/>
            <person name="Lang F.B.F."/>
            <person name="Roger A.J."/>
            <person name="Ruiz-Trillo I."/>
            <person name="Lander E."/>
            <person name="Nusbaum C."/>
        </authorList>
    </citation>
    <scope>NUCLEOTIDE SEQUENCE [LARGE SCALE GENOMIC DNA]</scope>
    <source>
        <strain evidence="10 11">DAOM BR117</strain>
    </source>
</reference>
<dbReference type="Proteomes" id="UP000053201">
    <property type="component" value="Unassembled WGS sequence"/>
</dbReference>